<feature type="transmembrane region" description="Helical" evidence="8">
    <location>
        <begin position="114"/>
        <end position="139"/>
    </location>
</feature>
<evidence type="ECO:0000256" key="7">
    <source>
        <dbReference type="SAM" id="MobiDB-lite"/>
    </source>
</evidence>
<evidence type="ECO:0000256" key="4">
    <source>
        <dbReference type="ARBA" id="ARBA00022692"/>
    </source>
</evidence>
<sequence length="718" mass="77231">MEGDSSAAVQLVATWQTVLTALAFTASLFCTVRPVYLLPAAFRGDAAAGTGRPTPRSRRHEIFARAARSVHNARLDLSTAPPLAVLLLLATTVVTPADVLRGVLGSDGIRPLDVLVLIFAFSYMSISVDLTGLYAHVALKVVNSSRGRSGRLLFGVAAFSWALGVVSGNDVVVLVMTPICVYFSRRCFFLQRSHRGGPAALSYCRVLRRKQLFDGPGHWYVLFSNERQLPLLEILLTLLSIHVVQATCKPPAFFKQFTNIIVAVSNNLNFLAYTAFFIGPAVVASITTYATIRLFFASRLSRNCLPCDASEKVNLPYPRRAFYKCCTLLACVVVLTVVNVASHGSAEIWMVAVPFATALFFADLVTDVVSGRGGRDPAARSEIAAEHEGGAGSAESAPAVTSREIALEIMENAEKIVAEPADSSATAPVSDATYSGVTETAPPDGVRQHAGPECISRASSSAAEFLPQQRPPPSSPTIASARKSPSSASFGVADAGSRFPTIGAVLSRMPWSLAPFALSMSVIVEAVHIQGWTSALARLLAPACFSVWSSVFVMGTITVLGCQLANNLPENTRRALLLPKATIFLTRVVKSAAFSVPPPAKRAALLALIYGSNVGANMMVHASLAGLMCVVGSSHFKSESAVFFFLWIFWCCFNPEDQSFFFVPPRRWIDILRQKNYRMSNWTFAKWNTAILPAALFPGLAAVAFQLTFDGFGQLLES</sequence>
<dbReference type="OrthoDB" id="442352at2759"/>
<feature type="transmembrane region" description="Helical" evidence="8">
    <location>
        <begin position="151"/>
        <end position="184"/>
    </location>
</feature>
<dbReference type="PANTHER" id="PTHR43302">
    <property type="entry name" value="TRANSPORTER ARSB-RELATED"/>
    <property type="match status" value="1"/>
</dbReference>
<feature type="transmembrane region" description="Helical" evidence="8">
    <location>
        <begin position="642"/>
        <end position="663"/>
    </location>
</feature>
<organism evidence="10 11">
    <name type="scientific">Olpidium bornovanus</name>
    <dbReference type="NCBI Taxonomy" id="278681"/>
    <lineage>
        <taxon>Eukaryota</taxon>
        <taxon>Fungi</taxon>
        <taxon>Fungi incertae sedis</taxon>
        <taxon>Olpidiomycota</taxon>
        <taxon>Olpidiomycotina</taxon>
        <taxon>Olpidiomycetes</taxon>
        <taxon>Olpidiales</taxon>
        <taxon>Olpidiaceae</taxon>
        <taxon>Olpidium</taxon>
    </lineage>
</organism>
<proteinExistence type="predicted"/>
<keyword evidence="3" id="KW-1003">Cell membrane</keyword>
<evidence type="ECO:0000259" key="9">
    <source>
        <dbReference type="Pfam" id="PF03600"/>
    </source>
</evidence>
<comment type="subcellular location">
    <subcellularLocation>
        <location evidence="1">Cell membrane</location>
        <topology evidence="1">Multi-pass membrane protein</topology>
    </subcellularLocation>
</comment>
<evidence type="ECO:0000313" key="10">
    <source>
        <dbReference type="EMBL" id="KAG5459078.1"/>
    </source>
</evidence>
<feature type="transmembrane region" description="Helical" evidence="8">
    <location>
        <begin position="348"/>
        <end position="365"/>
    </location>
</feature>
<feature type="domain" description="Citrate transporter-like" evidence="9">
    <location>
        <begin position="84"/>
        <end position="356"/>
    </location>
</feature>
<keyword evidence="11" id="KW-1185">Reference proteome</keyword>
<dbReference type="Proteomes" id="UP000673691">
    <property type="component" value="Unassembled WGS sequence"/>
</dbReference>
<evidence type="ECO:0000256" key="5">
    <source>
        <dbReference type="ARBA" id="ARBA00022989"/>
    </source>
</evidence>
<feature type="transmembrane region" description="Helical" evidence="8">
    <location>
        <begin position="12"/>
        <end position="32"/>
    </location>
</feature>
<dbReference type="GO" id="GO:0005886">
    <property type="term" value="C:plasma membrane"/>
    <property type="evidence" value="ECO:0007669"/>
    <property type="project" value="UniProtKB-SubCell"/>
</dbReference>
<feature type="transmembrane region" description="Helical" evidence="8">
    <location>
        <begin position="270"/>
        <end position="292"/>
    </location>
</feature>
<gene>
    <name evidence="10" type="ORF">BJ554DRAFT_577</name>
</gene>
<dbReference type="Pfam" id="PF03600">
    <property type="entry name" value="CitMHS"/>
    <property type="match status" value="1"/>
</dbReference>
<feature type="transmembrane region" description="Helical" evidence="8">
    <location>
        <begin position="321"/>
        <end position="342"/>
    </location>
</feature>
<feature type="transmembrane region" description="Helical" evidence="8">
    <location>
        <begin position="75"/>
        <end position="94"/>
    </location>
</feature>
<dbReference type="InterPro" id="IPR004680">
    <property type="entry name" value="Cit_transptr-like_dom"/>
</dbReference>
<reference evidence="10 11" key="1">
    <citation type="journal article" name="Sci. Rep.">
        <title>Genome-scale phylogenetic analyses confirm Olpidium as the closest living zoosporic fungus to the non-flagellated, terrestrial fungi.</title>
        <authorList>
            <person name="Chang Y."/>
            <person name="Rochon D."/>
            <person name="Sekimoto S."/>
            <person name="Wang Y."/>
            <person name="Chovatia M."/>
            <person name="Sandor L."/>
            <person name="Salamov A."/>
            <person name="Grigoriev I.V."/>
            <person name="Stajich J.E."/>
            <person name="Spatafora J.W."/>
        </authorList>
    </citation>
    <scope>NUCLEOTIDE SEQUENCE [LARGE SCALE GENOMIC DNA]</scope>
    <source>
        <strain evidence="10">S191</strain>
    </source>
</reference>
<evidence type="ECO:0000256" key="2">
    <source>
        <dbReference type="ARBA" id="ARBA00022448"/>
    </source>
</evidence>
<keyword evidence="4 8" id="KW-0812">Transmembrane</keyword>
<evidence type="ECO:0000313" key="11">
    <source>
        <dbReference type="Proteomes" id="UP000673691"/>
    </source>
</evidence>
<evidence type="ECO:0000256" key="3">
    <source>
        <dbReference type="ARBA" id="ARBA00022475"/>
    </source>
</evidence>
<feature type="transmembrane region" description="Helical" evidence="8">
    <location>
        <begin position="618"/>
        <end position="636"/>
    </location>
</feature>
<evidence type="ECO:0000256" key="1">
    <source>
        <dbReference type="ARBA" id="ARBA00004651"/>
    </source>
</evidence>
<dbReference type="EMBL" id="JAEFCI010007422">
    <property type="protein sequence ID" value="KAG5459078.1"/>
    <property type="molecule type" value="Genomic_DNA"/>
</dbReference>
<protein>
    <recommendedName>
        <fullName evidence="9">Citrate transporter-like domain-containing protein</fullName>
    </recommendedName>
</protein>
<dbReference type="AlphaFoldDB" id="A0A8H7ZU70"/>
<comment type="caution">
    <text evidence="10">The sequence shown here is derived from an EMBL/GenBank/DDBJ whole genome shotgun (WGS) entry which is preliminary data.</text>
</comment>
<keyword evidence="2" id="KW-0813">Transport</keyword>
<feature type="compositionally biased region" description="Polar residues" evidence="7">
    <location>
        <begin position="423"/>
        <end position="438"/>
    </location>
</feature>
<keyword evidence="6 8" id="KW-0472">Membrane</keyword>
<accession>A0A8H7ZU70</accession>
<feature type="region of interest" description="Disordered" evidence="7">
    <location>
        <begin position="418"/>
        <end position="483"/>
    </location>
</feature>
<keyword evidence="5 8" id="KW-1133">Transmembrane helix</keyword>
<dbReference type="PANTHER" id="PTHR43302:SF5">
    <property type="entry name" value="TRANSPORTER ARSB-RELATED"/>
    <property type="match status" value="1"/>
</dbReference>
<dbReference type="GO" id="GO:0055085">
    <property type="term" value="P:transmembrane transport"/>
    <property type="evidence" value="ECO:0007669"/>
    <property type="project" value="InterPro"/>
</dbReference>
<name>A0A8H7ZU70_9FUNG</name>
<evidence type="ECO:0000256" key="6">
    <source>
        <dbReference type="ARBA" id="ARBA00023136"/>
    </source>
</evidence>
<evidence type="ECO:0000256" key="8">
    <source>
        <dbReference type="SAM" id="Phobius"/>
    </source>
</evidence>
<feature type="transmembrane region" description="Helical" evidence="8">
    <location>
        <begin position="684"/>
        <end position="709"/>
    </location>
</feature>